<feature type="compositionally biased region" description="Basic and acidic residues" evidence="1">
    <location>
        <begin position="66"/>
        <end position="80"/>
    </location>
</feature>
<dbReference type="EMBL" id="AP015036">
    <property type="protein sequence ID" value="BAT81732.1"/>
    <property type="molecule type" value="Genomic_DNA"/>
</dbReference>
<evidence type="ECO:0000256" key="1">
    <source>
        <dbReference type="SAM" id="MobiDB-lite"/>
    </source>
</evidence>
<keyword evidence="3" id="KW-1185">Reference proteome</keyword>
<proteinExistence type="predicted"/>
<gene>
    <name evidence="2" type="primary">Vigan.03G157000</name>
    <name evidence="2" type="ORF">VIGAN_03157000</name>
</gene>
<feature type="compositionally biased region" description="Polar residues" evidence="1">
    <location>
        <begin position="86"/>
        <end position="97"/>
    </location>
</feature>
<protein>
    <submittedName>
        <fullName evidence="2">Uncharacterized protein</fullName>
    </submittedName>
</protein>
<reference evidence="2 3" key="1">
    <citation type="journal article" date="2015" name="Sci. Rep.">
        <title>The power of single molecule real-time sequencing technology in the de novo assembly of a eukaryotic genome.</title>
        <authorList>
            <person name="Sakai H."/>
            <person name="Naito K."/>
            <person name="Ogiso-Tanaka E."/>
            <person name="Takahashi Y."/>
            <person name="Iseki K."/>
            <person name="Muto C."/>
            <person name="Satou K."/>
            <person name="Teruya K."/>
            <person name="Shiroma A."/>
            <person name="Shimoji M."/>
            <person name="Hirano T."/>
            <person name="Itoh T."/>
            <person name="Kaga A."/>
            <person name="Tomooka N."/>
        </authorList>
    </citation>
    <scope>NUCLEOTIDE SEQUENCE [LARGE SCALE GENOMIC DNA]</scope>
    <source>
        <strain evidence="3">cv. Shumari</strain>
    </source>
</reference>
<evidence type="ECO:0000313" key="2">
    <source>
        <dbReference type="EMBL" id="BAT81732.1"/>
    </source>
</evidence>
<feature type="region of interest" description="Disordered" evidence="1">
    <location>
        <begin position="66"/>
        <end position="97"/>
    </location>
</feature>
<name>A0A0S3RMC8_PHAAN</name>
<dbReference type="Proteomes" id="UP000291084">
    <property type="component" value="Chromosome 3"/>
</dbReference>
<feature type="compositionally biased region" description="Polar residues" evidence="1">
    <location>
        <begin position="1"/>
        <end position="17"/>
    </location>
</feature>
<organism evidence="2 3">
    <name type="scientific">Vigna angularis var. angularis</name>
    <dbReference type="NCBI Taxonomy" id="157739"/>
    <lineage>
        <taxon>Eukaryota</taxon>
        <taxon>Viridiplantae</taxon>
        <taxon>Streptophyta</taxon>
        <taxon>Embryophyta</taxon>
        <taxon>Tracheophyta</taxon>
        <taxon>Spermatophyta</taxon>
        <taxon>Magnoliopsida</taxon>
        <taxon>eudicotyledons</taxon>
        <taxon>Gunneridae</taxon>
        <taxon>Pentapetalae</taxon>
        <taxon>rosids</taxon>
        <taxon>fabids</taxon>
        <taxon>Fabales</taxon>
        <taxon>Fabaceae</taxon>
        <taxon>Papilionoideae</taxon>
        <taxon>50 kb inversion clade</taxon>
        <taxon>NPAAA clade</taxon>
        <taxon>indigoferoid/millettioid clade</taxon>
        <taxon>Phaseoleae</taxon>
        <taxon>Vigna</taxon>
    </lineage>
</organism>
<evidence type="ECO:0000313" key="3">
    <source>
        <dbReference type="Proteomes" id="UP000291084"/>
    </source>
</evidence>
<accession>A0A0S3RMC8</accession>
<dbReference type="AlphaFoldDB" id="A0A0S3RMC8"/>
<feature type="region of interest" description="Disordered" evidence="1">
    <location>
        <begin position="1"/>
        <end position="22"/>
    </location>
</feature>
<sequence length="113" mass="12447">MTLLQQGNPDANKSPNLGMSHGIACVGEDNALAYSNPIKKKEDVDCSNHSKGLNIFGHEVGHDLDTKKVDNSKQKVEKATKRPLKKSSSSAHEYNYFPSNTAPNKPFIFQIHP</sequence>